<evidence type="ECO:0000256" key="6">
    <source>
        <dbReference type="SAM" id="MobiDB-lite"/>
    </source>
</evidence>
<dbReference type="GO" id="GO:0005762">
    <property type="term" value="C:mitochondrial large ribosomal subunit"/>
    <property type="evidence" value="ECO:0007669"/>
    <property type="project" value="TreeGrafter"/>
</dbReference>
<dbReference type="EMBL" id="JAWQEG010008488">
    <property type="protein sequence ID" value="KAK3850223.1"/>
    <property type="molecule type" value="Genomic_DNA"/>
</dbReference>
<evidence type="ECO:0000256" key="5">
    <source>
        <dbReference type="ARBA" id="ARBA00035538"/>
    </source>
</evidence>
<dbReference type="InterPro" id="IPR026569">
    <property type="entry name" value="Ribosomal_bL28"/>
</dbReference>
<organism evidence="7 8">
    <name type="scientific">Petrolisthes cinctipes</name>
    <name type="common">Flat porcelain crab</name>
    <dbReference type="NCBI Taxonomy" id="88211"/>
    <lineage>
        <taxon>Eukaryota</taxon>
        <taxon>Metazoa</taxon>
        <taxon>Ecdysozoa</taxon>
        <taxon>Arthropoda</taxon>
        <taxon>Crustacea</taxon>
        <taxon>Multicrustacea</taxon>
        <taxon>Malacostraca</taxon>
        <taxon>Eumalacostraca</taxon>
        <taxon>Eucarida</taxon>
        <taxon>Decapoda</taxon>
        <taxon>Pleocyemata</taxon>
        <taxon>Anomura</taxon>
        <taxon>Galatheoidea</taxon>
        <taxon>Porcellanidae</taxon>
        <taxon>Petrolisthes</taxon>
    </lineage>
</organism>
<evidence type="ECO:0000313" key="7">
    <source>
        <dbReference type="EMBL" id="KAK3850223.1"/>
    </source>
</evidence>
<dbReference type="SUPFAM" id="SSF143800">
    <property type="entry name" value="L28p-like"/>
    <property type="match status" value="1"/>
</dbReference>
<feature type="compositionally biased region" description="Basic and acidic residues" evidence="6">
    <location>
        <begin position="254"/>
        <end position="264"/>
    </location>
</feature>
<evidence type="ECO:0000256" key="4">
    <source>
        <dbReference type="ARBA" id="ARBA00035269"/>
    </source>
</evidence>
<dbReference type="GO" id="GO:0003735">
    <property type="term" value="F:structural constituent of ribosome"/>
    <property type="evidence" value="ECO:0007669"/>
    <property type="project" value="InterPro"/>
</dbReference>
<comment type="caution">
    <text evidence="7">The sequence shown here is derived from an EMBL/GenBank/DDBJ whole genome shotgun (WGS) entry which is preliminary data.</text>
</comment>
<keyword evidence="3" id="KW-0687">Ribonucleoprotein</keyword>
<evidence type="ECO:0000256" key="2">
    <source>
        <dbReference type="ARBA" id="ARBA00022980"/>
    </source>
</evidence>
<evidence type="ECO:0000313" key="8">
    <source>
        <dbReference type="Proteomes" id="UP001286313"/>
    </source>
</evidence>
<dbReference type="PANTHER" id="PTHR13528:SF2">
    <property type="entry name" value="LARGE RIBOSOMAL SUBUNIT PROTEIN BL28M"/>
    <property type="match status" value="1"/>
</dbReference>
<dbReference type="Proteomes" id="UP001286313">
    <property type="component" value="Unassembled WGS sequence"/>
</dbReference>
<name>A0AAE1BH53_PETCI</name>
<accession>A0AAE1BH53</accession>
<reference evidence="7" key="1">
    <citation type="submission" date="2023-10" db="EMBL/GenBank/DDBJ databases">
        <title>Genome assemblies of two species of porcelain crab, Petrolisthes cinctipes and Petrolisthes manimaculis (Anomura: Porcellanidae).</title>
        <authorList>
            <person name="Angst P."/>
        </authorList>
    </citation>
    <scope>NUCLEOTIDE SEQUENCE</scope>
    <source>
        <strain evidence="7">PB745_01</strain>
        <tissue evidence="7">Gill</tissue>
    </source>
</reference>
<dbReference type="AlphaFoldDB" id="A0AAE1BH53"/>
<evidence type="ECO:0000256" key="3">
    <source>
        <dbReference type="ARBA" id="ARBA00023274"/>
    </source>
</evidence>
<proteinExistence type="inferred from homology"/>
<protein>
    <recommendedName>
        <fullName evidence="4">Large ribosomal subunit protein bL28m</fullName>
    </recommendedName>
    <alternativeName>
        <fullName evidence="5">39S ribosomal protein L28, mitochondrial</fullName>
    </alternativeName>
</protein>
<dbReference type="InterPro" id="IPR034704">
    <property type="entry name" value="Ribosomal_bL28/bL31-like_sf"/>
</dbReference>
<evidence type="ECO:0000256" key="1">
    <source>
        <dbReference type="ARBA" id="ARBA00008760"/>
    </source>
</evidence>
<comment type="similarity">
    <text evidence="1">Belongs to the bacterial ribosomal protein bL28 family.</text>
</comment>
<feature type="region of interest" description="Disordered" evidence="6">
    <location>
        <begin position="254"/>
        <end position="276"/>
    </location>
</feature>
<sequence>MAKRLPVHVLREALTKPWVTIDKFNNPKSILAKVPEHYKKFYWEWKCAPKAPVHYIPKEEKFERVPNGEVHPVQNSPLPLKLPMQLHEGIWGGETIIKGYLKKPKLRRLPRYWVPTLKSTVVYSEMLDRHMRLTVTERTLTLIDQHYGFDNYILQTPPADLVSELALKIRREMLLTLARGTLYPDNPTKRKEVMEKHRQYILPEEEADWFGLTLKEASIKQIKLEEEANAPKPLKNAFRAEFIEYLKVKQVEEAAQKESSKEENSWLSRVNPFAKE</sequence>
<gene>
    <name evidence="7" type="ORF">Pcinc_043058</name>
</gene>
<keyword evidence="8" id="KW-1185">Reference proteome</keyword>
<keyword evidence="2" id="KW-0689">Ribosomal protein</keyword>
<dbReference type="PANTHER" id="PTHR13528">
    <property type="entry name" value="39S RIBOSOMAL PROTEIN L28, MITOCHONDRIAL"/>
    <property type="match status" value="1"/>
</dbReference>